<evidence type="ECO:0000313" key="1">
    <source>
        <dbReference type="EMBL" id="SEI94006.1"/>
    </source>
</evidence>
<dbReference type="STRING" id="529704.SAMN02927913_1624"/>
<dbReference type="Proteomes" id="UP000199420">
    <property type="component" value="Unassembled WGS sequence"/>
</dbReference>
<dbReference type="RefSeq" id="WP_175483727.1">
    <property type="nucleotide sequence ID" value="NZ_FNYC01000003.1"/>
</dbReference>
<dbReference type="EMBL" id="FNYC01000003">
    <property type="protein sequence ID" value="SEI94006.1"/>
    <property type="molecule type" value="Genomic_DNA"/>
</dbReference>
<proteinExistence type="predicted"/>
<organism evidence="1 2">
    <name type="scientific">Frateuria terrea</name>
    <dbReference type="NCBI Taxonomy" id="529704"/>
    <lineage>
        <taxon>Bacteria</taxon>
        <taxon>Pseudomonadati</taxon>
        <taxon>Pseudomonadota</taxon>
        <taxon>Gammaproteobacteria</taxon>
        <taxon>Lysobacterales</taxon>
        <taxon>Rhodanobacteraceae</taxon>
        <taxon>Frateuria</taxon>
    </lineage>
</organism>
<name>A0A1H6UQP1_9GAMM</name>
<keyword evidence="2" id="KW-1185">Reference proteome</keyword>
<sequence length="360" mass="39237">MSPDPLEVRSGRVILQRLIDIADAIDLRHIRARPASAAGGHAPRLTAGLPAVAIDLGTVALAGVGIEGRAMARIYDFGVVALALTCEVVHLEWDAVLAQVEPLAPETLPDPVVRAWDTITHRLLATTGLAFRDGEGLPLAEQHLIVEVDAFAASPEVSSLPTQLDLPRFLAGDPFPLSARTRQHLLRHCFSHHADDLVALGRLRSFVYRPGSTPGMAEVLEAAHARLLELRYYDALLDAELPRMYALVARSRRRFDLLAPRRMANLARRLYTLVAEVSELTGRLDASMQLAGSTHLARAYTAALELLQVEPLNQAVDRKLAIVRDTYAALYDEAAASRAGLLEVIIIALISLEILLALLR</sequence>
<accession>A0A1H6UQP1</accession>
<evidence type="ECO:0008006" key="3">
    <source>
        <dbReference type="Google" id="ProtNLM"/>
    </source>
</evidence>
<dbReference type="AlphaFoldDB" id="A0A1H6UQP1"/>
<gene>
    <name evidence="1" type="ORF">SAMN04487997_2103</name>
</gene>
<evidence type="ECO:0000313" key="2">
    <source>
        <dbReference type="Proteomes" id="UP000199420"/>
    </source>
</evidence>
<reference evidence="1 2" key="1">
    <citation type="submission" date="2016-10" db="EMBL/GenBank/DDBJ databases">
        <authorList>
            <person name="de Groot N.N."/>
        </authorList>
    </citation>
    <scope>NUCLEOTIDE SEQUENCE [LARGE SCALE GENOMIC DNA]</scope>
    <source>
        <strain evidence="1 2">DSM 26515</strain>
    </source>
</reference>
<protein>
    <recommendedName>
        <fullName evidence="3">DUF155 domain-containing protein</fullName>
    </recommendedName>
</protein>